<dbReference type="EMBL" id="HQ633071">
    <property type="protein sequence ID" value="AGH31623.1"/>
    <property type="molecule type" value="Genomic_DNA"/>
</dbReference>
<dbReference type="RefSeq" id="YP_007674475.1">
    <property type="nucleotide sequence ID" value="NC_020851.1"/>
</dbReference>
<gene>
    <name evidence="1" type="ORF">SWZG_00112</name>
</gene>
<evidence type="ECO:0000313" key="1">
    <source>
        <dbReference type="EMBL" id="AGH31623.1"/>
    </source>
</evidence>
<dbReference type="KEGG" id="vg:15011023"/>
<accession>M4QRX5</accession>
<dbReference type="OrthoDB" id="23562at10239"/>
<reference evidence="1 2" key="1">
    <citation type="submission" date="2010-10" db="EMBL/GenBank/DDBJ databases">
        <title>The Genome Sequence of Synechococcus phage S-SKS1.</title>
        <authorList>
            <consortium name="The Broad Institute Genome Sequencing Platform"/>
            <person name="Henn M.R."/>
            <person name="Clokie M."/>
            <person name="Levin J."/>
            <person name="Malboeuf C."/>
            <person name="Casali M."/>
            <person name="Russ C."/>
            <person name="Lennon N."/>
            <person name="Chapman S.B."/>
            <person name="Erlich R."/>
            <person name="Young S.K."/>
            <person name="Yandava C."/>
            <person name="Zeng Q."/>
            <person name="Alvarado L."/>
            <person name="Anderson S."/>
            <person name="Berlin A."/>
            <person name="Chen Z."/>
            <person name="Freedman E."/>
            <person name="Gellesch M."/>
            <person name="Goldberg J."/>
            <person name="Green L."/>
            <person name="Griggs A."/>
            <person name="Gujja S."/>
            <person name="Heilman E.R."/>
            <person name="Heiman D."/>
            <person name="Hollinger A."/>
            <person name="Howarth C."/>
            <person name="Larson L."/>
            <person name="Mehta T."/>
            <person name="Pearson M."/>
            <person name="Roberts A."/>
            <person name="Ryan E."/>
            <person name="Saif S."/>
            <person name="Shea T."/>
            <person name="Shenoy N."/>
            <person name="Sisk P."/>
            <person name="Stolte C."/>
            <person name="Sykes S."/>
            <person name="White J."/>
            <person name="Haas B."/>
            <person name="Nusbaum C."/>
            <person name="Birren B."/>
        </authorList>
    </citation>
    <scope>NUCLEOTIDE SEQUENCE [LARGE SCALE GENOMIC DNA]</scope>
</reference>
<protein>
    <submittedName>
        <fullName evidence="1">Uncharacterized protein</fullName>
    </submittedName>
</protein>
<dbReference type="GeneID" id="15011023"/>
<sequence length="66" mass="7606">MVGEKVKTTPQNVKEANEALFRATMNLPTAAKHCGMTQKEMKLTFWEYLKYHPRDYESEELPSISG</sequence>
<evidence type="ECO:0000313" key="2">
    <source>
        <dbReference type="Proteomes" id="UP000201252"/>
    </source>
</evidence>
<organism evidence="1 2">
    <name type="scientific">Synechococcus phage S-SKS1</name>
    <dbReference type="NCBI Taxonomy" id="754042"/>
    <lineage>
        <taxon>Viruses</taxon>
        <taxon>Duplodnaviria</taxon>
        <taxon>Heunggongvirae</taxon>
        <taxon>Uroviricota</taxon>
        <taxon>Caudoviricetes</taxon>
        <taxon>Llyrvirus</taxon>
        <taxon>Llyrvirus SSKS1</taxon>
    </lineage>
</organism>
<name>M4QRX5_9CAUD</name>
<dbReference type="Proteomes" id="UP000201252">
    <property type="component" value="Segment"/>
</dbReference>
<keyword evidence="2" id="KW-1185">Reference proteome</keyword>
<proteinExistence type="predicted"/>